<keyword evidence="6 8" id="KW-1133">Transmembrane helix</keyword>
<comment type="caution">
    <text evidence="9">The sequence shown here is derived from an EMBL/GenBank/DDBJ whole genome shotgun (WGS) entry which is preliminary data.</text>
</comment>
<keyword evidence="4 8" id="KW-1003">Cell membrane</keyword>
<keyword evidence="5 8" id="KW-0812">Transmembrane</keyword>
<proteinExistence type="inferred from homology"/>
<comment type="similarity">
    <text evidence="2 8">Belongs to the 4-toluene sulfonate uptake permease (TSUP) (TC 2.A.102) family.</text>
</comment>
<feature type="transmembrane region" description="Helical" evidence="8">
    <location>
        <begin position="205"/>
        <end position="226"/>
    </location>
</feature>
<evidence type="ECO:0000256" key="4">
    <source>
        <dbReference type="ARBA" id="ARBA00022475"/>
    </source>
</evidence>
<keyword evidence="7 8" id="KW-0472">Membrane</keyword>
<feature type="transmembrane region" description="Helical" evidence="8">
    <location>
        <begin position="174"/>
        <end position="193"/>
    </location>
</feature>
<name>A0A562SG26_9BACT</name>
<sequence>MPFFYALISSLFCGMNEWLLYVLVCTGALFAGFIDAVVGGGGLIQVPLLLILFPELSHVQVIASNRFASVAGTSVAAYQYITKIGVDTTVVLVTGSMAAVASFSGTFVMELIKPEVFKPLLLAVIVVLAVYTFVKKDLGTVHAVKYSGKRFLLVCAGIGAVIGFYNGFIGPGTGSLLVFAFVSVAGLNFLHASASSKIVNAIADIASLVGFLMNGAVVFKIALPMMGCNMLGAYVGSKAAILKGNVFIRYVFLLVIGILIIRLSKDVFF</sequence>
<comment type="subcellular location">
    <subcellularLocation>
        <location evidence="1 8">Cell membrane</location>
        <topology evidence="1 8">Multi-pass membrane protein</topology>
    </subcellularLocation>
</comment>
<feature type="transmembrane region" description="Helical" evidence="8">
    <location>
        <begin position="116"/>
        <end position="134"/>
    </location>
</feature>
<evidence type="ECO:0000256" key="1">
    <source>
        <dbReference type="ARBA" id="ARBA00004651"/>
    </source>
</evidence>
<dbReference type="PANTHER" id="PTHR30269:SF0">
    <property type="entry name" value="MEMBRANE TRANSPORTER PROTEIN YFCA-RELATED"/>
    <property type="match status" value="1"/>
</dbReference>
<keyword evidence="10" id="KW-1185">Reference proteome</keyword>
<feature type="transmembrane region" description="Helical" evidence="8">
    <location>
        <begin position="84"/>
        <end position="104"/>
    </location>
</feature>
<dbReference type="GO" id="GO:0005886">
    <property type="term" value="C:plasma membrane"/>
    <property type="evidence" value="ECO:0007669"/>
    <property type="project" value="UniProtKB-SubCell"/>
</dbReference>
<dbReference type="Proteomes" id="UP000316167">
    <property type="component" value="Unassembled WGS sequence"/>
</dbReference>
<evidence type="ECO:0000256" key="5">
    <source>
        <dbReference type="ARBA" id="ARBA00022692"/>
    </source>
</evidence>
<reference evidence="9 10" key="1">
    <citation type="journal article" date="2015" name="Stand. Genomic Sci.">
        <title>Genomic Encyclopedia of Bacterial and Archaeal Type Strains, Phase III: the genomes of soil and plant-associated and newly described type strains.</title>
        <authorList>
            <person name="Whitman W.B."/>
            <person name="Woyke T."/>
            <person name="Klenk H.P."/>
            <person name="Zhou Y."/>
            <person name="Lilburn T.G."/>
            <person name="Beck B.J."/>
            <person name="De Vos P."/>
            <person name="Vandamme P."/>
            <person name="Eisen J.A."/>
            <person name="Garrity G."/>
            <person name="Hugenholtz P."/>
            <person name="Kyrpides N.C."/>
        </authorList>
    </citation>
    <scope>NUCLEOTIDE SEQUENCE [LARGE SCALE GENOMIC DNA]</scope>
    <source>
        <strain evidence="9 10">CGMCC 1.7271</strain>
    </source>
</reference>
<dbReference type="InterPro" id="IPR002781">
    <property type="entry name" value="TM_pro_TauE-like"/>
</dbReference>
<evidence type="ECO:0000256" key="2">
    <source>
        <dbReference type="ARBA" id="ARBA00009142"/>
    </source>
</evidence>
<evidence type="ECO:0000313" key="10">
    <source>
        <dbReference type="Proteomes" id="UP000316167"/>
    </source>
</evidence>
<dbReference type="PANTHER" id="PTHR30269">
    <property type="entry name" value="TRANSMEMBRANE PROTEIN YFCA"/>
    <property type="match status" value="1"/>
</dbReference>
<evidence type="ECO:0000256" key="7">
    <source>
        <dbReference type="ARBA" id="ARBA00023136"/>
    </source>
</evidence>
<dbReference type="AlphaFoldDB" id="A0A562SG26"/>
<evidence type="ECO:0000313" key="9">
    <source>
        <dbReference type="EMBL" id="TWI80188.1"/>
    </source>
</evidence>
<dbReference type="InterPro" id="IPR052017">
    <property type="entry name" value="TSUP"/>
</dbReference>
<dbReference type="EMBL" id="VLLE01000005">
    <property type="protein sequence ID" value="TWI80188.1"/>
    <property type="molecule type" value="Genomic_DNA"/>
</dbReference>
<accession>A0A562SG26</accession>
<feature type="transmembrane region" description="Helical" evidence="8">
    <location>
        <begin position="18"/>
        <end position="38"/>
    </location>
</feature>
<evidence type="ECO:0000256" key="8">
    <source>
        <dbReference type="RuleBase" id="RU363041"/>
    </source>
</evidence>
<evidence type="ECO:0000256" key="6">
    <source>
        <dbReference type="ARBA" id="ARBA00022989"/>
    </source>
</evidence>
<dbReference type="Pfam" id="PF01925">
    <property type="entry name" value="TauE"/>
    <property type="match status" value="1"/>
</dbReference>
<protein>
    <recommendedName>
        <fullName evidence="8">Probable membrane transporter protein</fullName>
    </recommendedName>
</protein>
<evidence type="ECO:0000256" key="3">
    <source>
        <dbReference type="ARBA" id="ARBA00022448"/>
    </source>
</evidence>
<keyword evidence="3" id="KW-0813">Transport</keyword>
<gene>
    <name evidence="9" type="ORF">IQ13_2858</name>
</gene>
<feature type="transmembrane region" description="Helical" evidence="8">
    <location>
        <begin position="150"/>
        <end position="168"/>
    </location>
</feature>
<organism evidence="9 10">
    <name type="scientific">Lacibacter cauensis</name>
    <dbReference type="NCBI Taxonomy" id="510947"/>
    <lineage>
        <taxon>Bacteria</taxon>
        <taxon>Pseudomonadati</taxon>
        <taxon>Bacteroidota</taxon>
        <taxon>Chitinophagia</taxon>
        <taxon>Chitinophagales</taxon>
        <taxon>Chitinophagaceae</taxon>
        <taxon>Lacibacter</taxon>
    </lineage>
</organism>
<feature type="transmembrane region" description="Helical" evidence="8">
    <location>
        <begin position="246"/>
        <end position="264"/>
    </location>
</feature>